<feature type="non-terminal residue" evidence="1">
    <location>
        <position position="1"/>
    </location>
</feature>
<protein>
    <submittedName>
        <fullName evidence="1">Uncharacterized protein</fullName>
    </submittedName>
</protein>
<dbReference type="AlphaFoldDB" id="A0AAV5SHL9"/>
<name>A0AAV5SHL9_9BILA</name>
<proteinExistence type="predicted"/>
<comment type="caution">
    <text evidence="1">The sequence shown here is derived from an EMBL/GenBank/DDBJ whole genome shotgun (WGS) entry which is preliminary data.</text>
</comment>
<reference evidence="1" key="1">
    <citation type="submission" date="2023-10" db="EMBL/GenBank/DDBJ databases">
        <title>Genome assembly of Pristionchus species.</title>
        <authorList>
            <person name="Yoshida K."/>
            <person name="Sommer R.J."/>
        </authorList>
    </citation>
    <scope>NUCLEOTIDE SEQUENCE</scope>
    <source>
        <strain evidence="1">RS0144</strain>
    </source>
</reference>
<organism evidence="1 2">
    <name type="scientific">Pristionchus entomophagus</name>
    <dbReference type="NCBI Taxonomy" id="358040"/>
    <lineage>
        <taxon>Eukaryota</taxon>
        <taxon>Metazoa</taxon>
        <taxon>Ecdysozoa</taxon>
        <taxon>Nematoda</taxon>
        <taxon>Chromadorea</taxon>
        <taxon>Rhabditida</taxon>
        <taxon>Rhabditina</taxon>
        <taxon>Diplogasteromorpha</taxon>
        <taxon>Diplogasteroidea</taxon>
        <taxon>Neodiplogasteridae</taxon>
        <taxon>Pristionchus</taxon>
    </lineage>
</organism>
<gene>
    <name evidence="1" type="ORF">PENTCL1PPCAC_4545</name>
</gene>
<dbReference type="Proteomes" id="UP001432027">
    <property type="component" value="Unassembled WGS sequence"/>
</dbReference>
<keyword evidence="2" id="KW-1185">Reference proteome</keyword>
<evidence type="ECO:0000313" key="2">
    <source>
        <dbReference type="Proteomes" id="UP001432027"/>
    </source>
</evidence>
<dbReference type="EMBL" id="BTSX01000002">
    <property type="protein sequence ID" value="GMS82370.1"/>
    <property type="molecule type" value="Genomic_DNA"/>
</dbReference>
<accession>A0AAV5SHL9</accession>
<sequence>RFKRSIFGFSENDSDRLTGYQTVVKGNSKRDKLSTSSYLVLSTYPVPSRPSRTLLCFHYRKTIPAARLFRGLRRLGQLSLLTVYEDPDLEIMQGVSDALRCVRIDTIVFGSVPEDDDGCSVRSAILSMVKSHQTRAIEFTCFKGDTEPMCEFYIALADAGVTRVKVIDVFPTLYFRARTLWEGVVVQLSQESRFEFSVTWGREEHYSDYMLVHAKPSSC</sequence>
<evidence type="ECO:0000313" key="1">
    <source>
        <dbReference type="EMBL" id="GMS82370.1"/>
    </source>
</evidence>